<dbReference type="OpenTargets" id="ENSG00000081052"/>
<reference evidence="2" key="5">
    <citation type="submission" date="2025-09" db="UniProtKB">
        <authorList>
            <consortium name="Ensembl"/>
        </authorList>
    </citation>
    <scope>IDENTIFICATION</scope>
</reference>
<keyword evidence="1" id="KW-0732">Signal</keyword>
<reference evidence="2 3" key="1">
    <citation type="journal article" date="2001" name="Nature">
        <title>Initial sequencing and analysis of the human genome.</title>
        <authorList>
            <consortium name="International Human Genome Sequencing Consortium"/>
            <person name="Lander E.S."/>
            <person name="Linton L.M."/>
            <person name="Birren B."/>
            <person name="Nusbaum C."/>
            <person name="Zody M.C."/>
            <person name="Baldwin J."/>
            <person name="Devon K."/>
            <person name="Dewar K."/>
            <person name="Doyle M."/>
            <person name="FitzHugh W."/>
            <person name="Funke R."/>
            <person name="Gage D."/>
            <person name="Harris K."/>
            <person name="Heaford A."/>
            <person name="Howland J."/>
            <person name="Kann L."/>
            <person name="Lehoczky J."/>
            <person name="LeVine R."/>
            <person name="McEwan P."/>
            <person name="McKernan K."/>
            <person name="Meldrim J."/>
            <person name="Mesirov J.P."/>
            <person name="Miranda C."/>
            <person name="Morris W."/>
            <person name="Naylor J."/>
            <person name="Raymond C."/>
            <person name="Rosetti M."/>
            <person name="Santos R."/>
            <person name="Sheridan A."/>
            <person name="Sougnez C."/>
            <person name="Stange-Thomann N."/>
            <person name="Stojanovic N."/>
            <person name="Subramanian A."/>
            <person name="Wyman D."/>
            <person name="Rogers J."/>
            <person name="Sulston J."/>
            <person name="Ainscough R."/>
            <person name="Beck S."/>
            <person name="Bentley D."/>
            <person name="Burton J."/>
            <person name="Clee C."/>
            <person name="Carter N."/>
            <person name="Coulson A."/>
            <person name="Deadman R."/>
            <person name="Deloukas P."/>
            <person name="Dunham A."/>
            <person name="Dunham I."/>
            <person name="Durbin R."/>
            <person name="French L."/>
            <person name="Grafham D."/>
            <person name="Gregory S."/>
            <person name="Hubbard T."/>
            <person name="Humphray S."/>
            <person name="Hunt A."/>
            <person name="Jones M."/>
            <person name="Lloyd C."/>
            <person name="McMurray A."/>
            <person name="Matthews L."/>
            <person name="Mercer S."/>
            <person name="Milne S."/>
            <person name="Mullikin J.C."/>
            <person name="Mungall A."/>
            <person name="Plumb R."/>
            <person name="Ross M."/>
            <person name="Shownkeen R."/>
            <person name="Sims S."/>
            <person name="Waterston R.H."/>
            <person name="Wilson R.K."/>
            <person name="Hillier L.W."/>
            <person name="McPherson J.D."/>
            <person name="Marra M.A."/>
            <person name="Mardis E.R."/>
            <person name="Fulton L.A."/>
            <person name="Chinwalla A.T."/>
            <person name="Pepin K.H."/>
            <person name="Gish W.R."/>
            <person name="Chissoe S.L."/>
            <person name="Wendl M.C."/>
            <person name="Delehaunty K.D."/>
            <person name="Miner T.L."/>
            <person name="Delehaunty A."/>
            <person name="Kramer J.B."/>
            <person name="Cook L.L."/>
            <person name="Fulton R.S."/>
            <person name="Johnson D.L."/>
            <person name="Minx P.J."/>
            <person name="Clifton S.W."/>
            <person name="Hawkins T."/>
            <person name="Branscomb E."/>
            <person name="Predki P."/>
            <person name="Richardson P."/>
            <person name="Wenning S."/>
            <person name="Slezak T."/>
            <person name="Doggett N."/>
            <person name="Cheng J.F."/>
            <person name="Olsen A."/>
            <person name="Lucas S."/>
            <person name="Elkin C."/>
            <person name="Uberbacher E."/>
            <person name="Frazier M."/>
            <person name="Gibbs R.A."/>
            <person name="Muzny D.M."/>
            <person name="Scherer S.E."/>
            <person name="Bouck J.B."/>
            <person name="Sodergren E.J."/>
            <person name="Worley K.C."/>
            <person name="Rives C.M."/>
            <person name="Gorrell J.H."/>
            <person name="Metzker M.L."/>
            <person name="Naylor S.L."/>
            <person name="Kucherlapati R.S."/>
            <person name="Nelson D.L."/>
            <person name="Weinstock G.M."/>
            <person name="Sakaki Y."/>
            <person name="Fujiyama A."/>
            <person name="Hattori M."/>
            <person name="Yada T."/>
            <person name="Toyoda A."/>
            <person name="Itoh T."/>
            <person name="Kawagoe C."/>
            <person name="Watanabe H."/>
            <person name="Totoki Y."/>
            <person name="Taylor T."/>
            <person name="Weissenbach J."/>
            <person name="Heilig R."/>
            <person name="Saurin W."/>
            <person name="Artiguenave F."/>
            <person name="Brottier P."/>
            <person name="Bruls T."/>
            <person name="Pelletier E."/>
            <person name="Robert C."/>
            <person name="Wincker P."/>
            <person name="Smith D.R."/>
            <person name="Doucette-Stamm L."/>
            <person name="Rubenfield M."/>
            <person name="Weinstock K."/>
            <person name="Lee H.M."/>
            <person name="Dubois J."/>
            <person name="Rosenthal A."/>
            <person name="Platzer M."/>
            <person name="Nyakatura G."/>
            <person name="Taudien S."/>
            <person name="Rump A."/>
            <person name="Yang H."/>
            <person name="Yu J."/>
            <person name="Wang J."/>
            <person name="Huang G."/>
            <person name="Gu J."/>
            <person name="Hood L."/>
            <person name="Rowen L."/>
            <person name="Madan A."/>
            <person name="Qin S."/>
            <person name="Davis R.W."/>
            <person name="Federspiel N.A."/>
            <person name="Abola A.P."/>
            <person name="Proctor M.J."/>
            <person name="Myers R.M."/>
            <person name="Schmutz J."/>
            <person name="Dickson M."/>
            <person name="Grimwood J."/>
            <person name="Cox D.R."/>
            <person name="Olson M.V."/>
            <person name="Kaul R."/>
            <person name="Raymond C."/>
            <person name="Shimizu N."/>
            <person name="Kawasaki K."/>
            <person name="Minoshima S."/>
            <person name="Evans G.A."/>
            <person name="Athanasiou M."/>
            <person name="Schultz R."/>
            <person name="Roe B.A."/>
            <person name="Chen F."/>
            <person name="Pan H."/>
            <person name="Ramser J."/>
            <person name="Lehrach H."/>
            <person name="Reinhardt R."/>
            <person name="McCombie W.R."/>
            <person name="de la Bastide M."/>
            <person name="Dedhia N."/>
            <person name="Blocker H."/>
            <person name="Hornischer K."/>
            <person name="Nordsiek G."/>
            <person name="Agarwala R."/>
            <person name="Aravind L."/>
            <person name="Bailey J.A."/>
            <person name="Bateman A."/>
            <person name="Batzoglou S."/>
            <person name="Birney E."/>
            <person name="Bork P."/>
            <person name="Brown D.G."/>
            <person name="Burge C.B."/>
            <person name="Cerutti L."/>
            <person name="Chen H.C."/>
            <person name="Church D."/>
            <person name="Clamp M."/>
            <person name="Copley R.R."/>
            <person name="Doerks T."/>
            <person name="Eddy S.R."/>
            <person name="Eichler E.E."/>
            <person name="Furey T.S."/>
            <person name="Galagan J."/>
            <person name="Gilbert J.G."/>
            <person name="Harmon C."/>
            <person name="Hayashizaki Y."/>
            <person name="Haussler D."/>
            <person name="Hermjakob H."/>
            <person name="Hokamp K."/>
            <person name="Jang W."/>
            <person name="Johnson L.S."/>
            <person name="Jones T.A."/>
            <person name="Kasif S."/>
            <person name="Kaspryzk A."/>
            <person name="Kennedy S."/>
            <person name="Kent W.J."/>
            <person name="Kitts P."/>
            <person name="Koonin E.V."/>
            <person name="Korf I."/>
            <person name="Kulp D."/>
            <person name="Lancet D."/>
            <person name="Lowe T.M."/>
            <person name="McLysaght A."/>
            <person name="Mikkelsen T."/>
            <person name="Moran J.V."/>
            <person name="Mulder N."/>
            <person name="Pollara V.J."/>
            <person name="Ponting C.P."/>
            <person name="Schuler G."/>
            <person name="Schultz J."/>
            <person name="Slater G."/>
            <person name="Smit A.F."/>
            <person name="Stupka E."/>
            <person name="Szustakowski J."/>
            <person name="Thierry-Mieg D."/>
            <person name="Thierry-Mieg J."/>
            <person name="Wagner L."/>
            <person name="Wallis J."/>
            <person name="Wheeler R."/>
            <person name="Williams A."/>
            <person name="Wolf Y.I."/>
            <person name="Wolfe K.H."/>
            <person name="Yang S.P."/>
            <person name="Yeh R.F."/>
            <person name="Collins F."/>
            <person name="Guyer M.S."/>
            <person name="Peterson J."/>
            <person name="Felsenfeld A."/>
            <person name="Wetterstrand K.A."/>
            <person name="Patrinos A."/>
            <person name="Morgan M.J."/>
            <person name="de Jong P."/>
            <person name="Catanese J.J."/>
            <person name="Osoegawa K."/>
            <person name="Shizuya H."/>
            <person name="Choi S."/>
            <person name="Chen Y.J."/>
        </authorList>
    </citation>
    <scope>NUCLEOTIDE SEQUENCE [LARGE SCALE GENOMIC DNA]</scope>
</reference>
<organism evidence="2 3">
    <name type="scientific">Homo sapiens</name>
    <name type="common">Human</name>
    <dbReference type="NCBI Taxonomy" id="9606"/>
    <lineage>
        <taxon>Eukaryota</taxon>
        <taxon>Metazoa</taxon>
        <taxon>Chordata</taxon>
        <taxon>Craniata</taxon>
        <taxon>Vertebrata</taxon>
        <taxon>Euteleostomi</taxon>
        <taxon>Mammalia</taxon>
        <taxon>Eutheria</taxon>
        <taxon>Euarchontoglires</taxon>
        <taxon>Primates</taxon>
        <taxon>Haplorrhini</taxon>
        <taxon>Catarrhini</taxon>
        <taxon>Hominidae</taxon>
        <taxon>Homo</taxon>
    </lineage>
</organism>
<proteinExistence type="predicted"/>
<feature type="chain" id="PRO_5032881965" evidence="1">
    <location>
        <begin position="21"/>
        <end position="49"/>
    </location>
</feature>
<sequence length="49" mass="5612">MWSLHIVLMRCSFRLTKSLATGPWSHFQRVLTVPSTMRTTQGVQHTLLG</sequence>
<evidence type="ECO:0000313" key="2">
    <source>
        <dbReference type="Ensembl" id="ENSP00000506950.1"/>
    </source>
</evidence>
<protein>
    <submittedName>
        <fullName evidence="2">Collagen type IV alpha 4 chain</fullName>
    </submittedName>
</protein>
<name>A0A804HI86_HUMAN</name>
<feature type="signal peptide" evidence="1">
    <location>
        <begin position="1"/>
        <end position="20"/>
    </location>
</feature>
<reference evidence="2" key="4">
    <citation type="submission" date="2025-08" db="UniProtKB">
        <authorList>
            <consortium name="Ensembl"/>
        </authorList>
    </citation>
    <scope>IDENTIFICATION</scope>
</reference>
<accession>A0A804HI86</accession>
<dbReference type="EMBL" id="AC079235">
    <property type="status" value="NOT_ANNOTATED_CDS"/>
    <property type="molecule type" value="Genomic_DNA"/>
</dbReference>
<dbReference type="AlphaFoldDB" id="A0A804HI86"/>
<dbReference type="Proteomes" id="UP000005640">
    <property type="component" value="Chromosome 2"/>
</dbReference>
<gene>
    <name evidence="2" type="primary">COL4A4</name>
</gene>
<reference evidence="2 3" key="3">
    <citation type="journal article" date="2005" name="Nature">
        <title>Generation and annotation of the DNA sequences of human chromosomes 2 and 4.</title>
        <authorList>
            <person name="Hillier L.W."/>
            <person name="Graves T.A."/>
            <person name="Fulton R.S."/>
            <person name="Fulton L.A."/>
            <person name="Pepin K.H."/>
            <person name="Minx P."/>
            <person name="Wagner-McPherson C."/>
            <person name="Layman D."/>
            <person name="Wylie K."/>
            <person name="Sekhon M."/>
            <person name="Becker M.C."/>
            <person name="Fewell G.A."/>
            <person name="Delehaunty K.D."/>
            <person name="Miner T.L."/>
            <person name="Nash W.E."/>
            <person name="Kremitzki C."/>
            <person name="Oddy L."/>
            <person name="Du H."/>
            <person name="Sun H."/>
            <person name="Bradshaw-Cordum H."/>
            <person name="Ali J."/>
            <person name="Carter J."/>
            <person name="Cordes M."/>
            <person name="Harris A."/>
            <person name="Isak A."/>
            <person name="van Brunt A."/>
            <person name="Nguyen C."/>
            <person name="Du F."/>
            <person name="Courtney L."/>
            <person name="Kalicki J."/>
            <person name="Ozersky P."/>
            <person name="Abbott S."/>
            <person name="Armstrong J."/>
            <person name="Belter E.A."/>
            <person name="Caruso L."/>
            <person name="Cedroni M."/>
            <person name="Cotton M."/>
            <person name="Davidson T."/>
            <person name="Desai A."/>
            <person name="Elliott G."/>
            <person name="Erb T."/>
            <person name="Fronick C."/>
            <person name="Gaige T."/>
            <person name="Haakenson W."/>
            <person name="Haglund K."/>
            <person name="Holmes A."/>
            <person name="Harkins R."/>
            <person name="Kim K."/>
            <person name="Kruchowski S.S."/>
            <person name="Strong C.M."/>
            <person name="Grewal N."/>
            <person name="Goyea E."/>
            <person name="Hou S."/>
            <person name="Levy A."/>
            <person name="Martinka S."/>
            <person name="Mead K."/>
            <person name="McLellan M.D."/>
            <person name="Meyer R."/>
            <person name="Randall-Maher J."/>
            <person name="Tomlinson C."/>
            <person name="Dauphin-Kohlberg S."/>
            <person name="Kozlowicz-Reilly A."/>
            <person name="Shah N."/>
            <person name="Swearengen-Shahid S."/>
            <person name="Snider J."/>
            <person name="Strong J.T."/>
            <person name="Thompson J."/>
            <person name="Yoakum M."/>
            <person name="Leonard S."/>
            <person name="Pearman C."/>
            <person name="Trani L."/>
            <person name="Radionenko M."/>
            <person name="Waligorski J.E."/>
            <person name="Wang C."/>
            <person name="Rock S.M."/>
            <person name="Tin-Wollam A.M."/>
            <person name="Maupin R."/>
            <person name="Latreille P."/>
            <person name="Wendl M.C."/>
            <person name="Yang S.P."/>
            <person name="Pohl C."/>
            <person name="Wallis J.W."/>
            <person name="Spieth J."/>
            <person name="Bieri T.A."/>
            <person name="Berkowicz N."/>
            <person name="Nelson J.O."/>
            <person name="Osborne J."/>
            <person name="Ding L."/>
            <person name="Meyer R."/>
            <person name="Sabo A."/>
            <person name="Shotland Y."/>
            <person name="Sinha P."/>
            <person name="Wohldmann P.E."/>
            <person name="Cook L.L."/>
            <person name="Hickenbotham M.T."/>
            <person name="Eldred J."/>
            <person name="Williams D."/>
            <person name="Jones T.A."/>
            <person name="She X."/>
            <person name="Ciccarelli F.D."/>
            <person name="Izaurralde E."/>
            <person name="Taylor J."/>
            <person name="Schmutz J."/>
            <person name="Myers R.M."/>
            <person name="Cox D.R."/>
            <person name="Huang X."/>
            <person name="McPherson J.D."/>
            <person name="Mardis E.R."/>
            <person name="Clifton S.W."/>
            <person name="Warren W.C."/>
            <person name="Chinwalla A.T."/>
            <person name="Eddy S.R."/>
            <person name="Marra M.A."/>
            <person name="Ovcharenko I."/>
            <person name="Furey T.S."/>
            <person name="Miller W."/>
            <person name="Eichler E.E."/>
            <person name="Bork P."/>
            <person name="Suyama M."/>
            <person name="Torrents D."/>
            <person name="Waterston R.H."/>
            <person name="Wilson R.K."/>
        </authorList>
    </citation>
    <scope>NUCLEOTIDE SEQUENCE [LARGE SCALE GENOMIC DNA]</scope>
</reference>
<evidence type="ECO:0000256" key="1">
    <source>
        <dbReference type="SAM" id="SignalP"/>
    </source>
</evidence>
<dbReference type="GeneTree" id="ENSGT00940000153991"/>
<dbReference type="HGNC" id="HGNC:2206">
    <property type="gene designation" value="COL4A4"/>
</dbReference>
<dbReference type="OrthoDB" id="10071882at2759"/>
<keyword evidence="3" id="KW-1185">Reference proteome</keyword>
<dbReference type="EMBL" id="AC073149">
    <property type="status" value="NOT_ANNOTATED_CDS"/>
    <property type="molecule type" value="Genomic_DNA"/>
</dbReference>
<reference evidence="2 3" key="2">
    <citation type="journal article" date="2004" name="Nature">
        <title>Finishing the euchromatic sequence of the human genome.</title>
        <authorList>
            <consortium name="International Human Genome Sequencing Consortium"/>
        </authorList>
    </citation>
    <scope>NUCLEOTIDE SEQUENCE [LARGE SCALE GENOMIC DNA]</scope>
</reference>
<dbReference type="Ensembl" id="ENST00000684524.1">
    <property type="protein sequence ID" value="ENSP00000506950.1"/>
    <property type="gene ID" value="ENSG00000081052.14"/>
</dbReference>
<evidence type="ECO:0000313" key="3">
    <source>
        <dbReference type="Proteomes" id="UP000005640"/>
    </source>
</evidence>
<dbReference type="Bgee" id="ENSG00000081052">
    <property type="expression patterns" value="Expressed in renal medulla and 125 other cell types or tissues"/>
</dbReference>